<evidence type="ECO:0000313" key="5">
    <source>
        <dbReference type="EMBL" id="WGF36746.1"/>
    </source>
</evidence>
<dbReference type="Proteomes" id="UP000251431">
    <property type="component" value="Unassembled WGS sequence"/>
</dbReference>
<proteinExistence type="predicted"/>
<dbReference type="EC" id="2.3.1.-" evidence="4"/>
<dbReference type="Proteomes" id="UP001244564">
    <property type="component" value="Chromosome"/>
</dbReference>
<dbReference type="SUPFAM" id="SSF55729">
    <property type="entry name" value="Acyl-CoA N-acyltransferases (Nat)"/>
    <property type="match status" value="1"/>
</dbReference>
<organism evidence="4 6">
    <name type="scientific">Lysinibacillus capsici</name>
    <dbReference type="NCBI Taxonomy" id="2115968"/>
    <lineage>
        <taxon>Bacteria</taxon>
        <taxon>Bacillati</taxon>
        <taxon>Bacillota</taxon>
        <taxon>Bacilli</taxon>
        <taxon>Bacillales</taxon>
        <taxon>Bacillaceae</taxon>
        <taxon>Lysinibacillus</taxon>
    </lineage>
</organism>
<keyword evidence="7" id="KW-1185">Reference proteome</keyword>
<dbReference type="AlphaFoldDB" id="A0A2X0XJ19"/>
<dbReference type="InterPro" id="IPR016181">
    <property type="entry name" value="Acyl_CoA_acyltransferase"/>
</dbReference>
<dbReference type="PROSITE" id="PS51186">
    <property type="entry name" value="GNAT"/>
    <property type="match status" value="1"/>
</dbReference>
<evidence type="ECO:0000256" key="2">
    <source>
        <dbReference type="ARBA" id="ARBA00023315"/>
    </source>
</evidence>
<name>A0A2X0XJ19_9BACI</name>
<keyword evidence="1 4" id="KW-0808">Transferase</keyword>
<dbReference type="RefSeq" id="WP_048394093.1">
    <property type="nucleotide sequence ID" value="NZ_CANLUV010000002.1"/>
</dbReference>
<evidence type="ECO:0000259" key="3">
    <source>
        <dbReference type="PROSITE" id="PS51186"/>
    </source>
</evidence>
<dbReference type="Pfam" id="PF00583">
    <property type="entry name" value="Acetyltransf_1"/>
    <property type="match status" value="1"/>
</dbReference>
<reference evidence="4 6" key="1">
    <citation type="submission" date="2018-06" db="EMBL/GenBank/DDBJ databases">
        <authorList>
            <consortium name="Pathogen Informatics"/>
            <person name="Doyle S."/>
        </authorList>
    </citation>
    <scope>NUCLEOTIDE SEQUENCE [LARGE SCALE GENOMIC DNA]</scope>
    <source>
        <strain evidence="4 6">NCTC7582</strain>
    </source>
</reference>
<reference evidence="5 7" key="2">
    <citation type="submission" date="2023-04" db="EMBL/GenBank/DDBJ databases">
        <title>Genomic of Lysinibacillus capsici TSBLM.</title>
        <authorList>
            <person name="Hu X.S."/>
            <person name="Yu C.H."/>
        </authorList>
    </citation>
    <scope>NUCLEOTIDE SEQUENCE [LARGE SCALE GENOMIC DNA]</scope>
    <source>
        <strain evidence="5 7">TSBLM</strain>
    </source>
</reference>
<feature type="domain" description="N-acetyltransferase" evidence="3">
    <location>
        <begin position="1"/>
        <end position="156"/>
    </location>
</feature>
<accession>A0A2X0XJ19</accession>
<dbReference type="PANTHER" id="PTHR43877">
    <property type="entry name" value="AMINOALKYLPHOSPHONATE N-ACETYLTRANSFERASE-RELATED-RELATED"/>
    <property type="match status" value="1"/>
</dbReference>
<dbReference type="GO" id="GO:0016747">
    <property type="term" value="F:acyltransferase activity, transferring groups other than amino-acyl groups"/>
    <property type="evidence" value="ECO:0007669"/>
    <property type="project" value="InterPro"/>
</dbReference>
<dbReference type="InterPro" id="IPR050832">
    <property type="entry name" value="Bact_Acetyltransf"/>
</dbReference>
<dbReference type="CDD" id="cd04301">
    <property type="entry name" value="NAT_SF"/>
    <property type="match status" value="1"/>
</dbReference>
<keyword evidence="2 4" id="KW-0012">Acyltransferase</keyword>
<gene>
    <name evidence="4" type="ORF">NCTC7582_01101</name>
    <name evidence="5" type="ORF">QBO96_13365</name>
</gene>
<dbReference type="InterPro" id="IPR000182">
    <property type="entry name" value="GNAT_dom"/>
</dbReference>
<evidence type="ECO:0000256" key="1">
    <source>
        <dbReference type="ARBA" id="ARBA00022679"/>
    </source>
</evidence>
<evidence type="ECO:0000313" key="6">
    <source>
        <dbReference type="Proteomes" id="UP000251431"/>
    </source>
</evidence>
<sequence>MEIVLAQSKDAPVIHQVMLQAFQEYEKATPPSSALSETVDSIEQAMQQSEQAFIGYIEKQPVAMVRFTLSTKGIYFFRLSVIPERQGQGLAKTLISWLEQYTLSKGITISQCKVRMSVPRNIELYRSLGYVVTKEEMVKNRNGNSLVIATMEKRLSNEEEFN</sequence>
<protein>
    <submittedName>
        <fullName evidence="5">GNAT family N-acetyltransferase</fullName>
    </submittedName>
    <submittedName>
        <fullName evidence="4">GNAT family acetyltransferase</fullName>
        <ecNumber evidence="4">2.3.1.-</ecNumber>
    </submittedName>
</protein>
<evidence type="ECO:0000313" key="4">
    <source>
        <dbReference type="EMBL" id="SPT97453.1"/>
    </source>
</evidence>
<dbReference type="EMBL" id="UAQE01000001">
    <property type="protein sequence ID" value="SPT97453.1"/>
    <property type="molecule type" value="Genomic_DNA"/>
</dbReference>
<evidence type="ECO:0000313" key="7">
    <source>
        <dbReference type="Proteomes" id="UP001244564"/>
    </source>
</evidence>
<dbReference type="EMBL" id="CP122283">
    <property type="protein sequence ID" value="WGF36746.1"/>
    <property type="molecule type" value="Genomic_DNA"/>
</dbReference>
<dbReference type="Gene3D" id="3.40.630.30">
    <property type="match status" value="1"/>
</dbReference>